<dbReference type="InterPro" id="IPR029058">
    <property type="entry name" value="AB_hydrolase_fold"/>
</dbReference>
<evidence type="ECO:0000313" key="2">
    <source>
        <dbReference type="Proteomes" id="UP001597337"/>
    </source>
</evidence>
<keyword evidence="2" id="KW-1185">Reference proteome</keyword>
<dbReference type="Pfam" id="PF06821">
    <property type="entry name" value="Ser_hydrolase"/>
    <property type="match status" value="1"/>
</dbReference>
<proteinExistence type="predicted"/>
<sequence length="222" mass="23491">MSSSKIAAFPPHSTLIIPGFQGSGPGHWQSWLERQLPDARRVSGIDWGAPVLANWVDSIRLAIQYAPKPVWLVAHSFGCLAAVTAGNALTSRVAGALLVAPGDPDRFSARGLRESETSGDSIESDLPRDLLGFPSLIVASGDDPWMRPARVAYWADRWGSTVVNAGKVGHLNEASGFGPWPEGLALLKSFQESQSRGLGAPVHIQPAAASRGGAGLEPRRTA</sequence>
<dbReference type="InterPro" id="IPR010662">
    <property type="entry name" value="RBBP9/YdeN"/>
</dbReference>
<dbReference type="GO" id="GO:0016787">
    <property type="term" value="F:hydrolase activity"/>
    <property type="evidence" value="ECO:0007669"/>
    <property type="project" value="UniProtKB-KW"/>
</dbReference>
<protein>
    <submittedName>
        <fullName evidence="1">RBBP9/YdeN family alpha/beta hydrolase</fullName>
    </submittedName>
</protein>
<dbReference type="SUPFAM" id="SSF53474">
    <property type="entry name" value="alpha/beta-Hydrolases"/>
    <property type="match status" value="1"/>
</dbReference>
<organism evidence="1 2">
    <name type="scientific">Thiorhodococcus fuscus</name>
    <dbReference type="NCBI Taxonomy" id="527200"/>
    <lineage>
        <taxon>Bacteria</taxon>
        <taxon>Pseudomonadati</taxon>
        <taxon>Pseudomonadota</taxon>
        <taxon>Gammaproteobacteria</taxon>
        <taxon>Chromatiales</taxon>
        <taxon>Chromatiaceae</taxon>
        <taxon>Thiorhodococcus</taxon>
    </lineage>
</organism>
<dbReference type="Proteomes" id="UP001597337">
    <property type="component" value="Unassembled WGS sequence"/>
</dbReference>
<reference evidence="2" key="1">
    <citation type="journal article" date="2019" name="Int. J. Syst. Evol. Microbiol.">
        <title>The Global Catalogue of Microorganisms (GCM) 10K type strain sequencing project: providing services to taxonomists for standard genome sequencing and annotation.</title>
        <authorList>
            <consortium name="The Broad Institute Genomics Platform"/>
            <consortium name="The Broad Institute Genome Sequencing Center for Infectious Disease"/>
            <person name="Wu L."/>
            <person name="Ma J."/>
        </authorList>
    </citation>
    <scope>NUCLEOTIDE SEQUENCE [LARGE SCALE GENOMIC DNA]</scope>
    <source>
        <strain evidence="2">KACC 12597</strain>
    </source>
</reference>
<dbReference type="RefSeq" id="WP_386028952.1">
    <property type="nucleotide sequence ID" value="NZ_JBHUHX010000062.1"/>
</dbReference>
<dbReference type="Gene3D" id="3.40.50.1820">
    <property type="entry name" value="alpha/beta hydrolase"/>
    <property type="match status" value="1"/>
</dbReference>
<comment type="caution">
    <text evidence="1">The sequence shown here is derived from an EMBL/GenBank/DDBJ whole genome shotgun (WGS) entry which is preliminary data.</text>
</comment>
<name>A0ABW4YEL5_9GAMM</name>
<accession>A0ABW4YEL5</accession>
<evidence type="ECO:0000313" key="1">
    <source>
        <dbReference type="EMBL" id="MFD2114062.1"/>
    </source>
</evidence>
<gene>
    <name evidence="1" type="ORF">ACFSJC_19610</name>
</gene>
<dbReference type="EMBL" id="JBHUHX010000062">
    <property type="protein sequence ID" value="MFD2114062.1"/>
    <property type="molecule type" value="Genomic_DNA"/>
</dbReference>
<keyword evidence="1" id="KW-0378">Hydrolase</keyword>